<dbReference type="AlphaFoldDB" id="A0A0A7LC59"/>
<feature type="binding site" evidence="5">
    <location>
        <position position="210"/>
    </location>
    <ligand>
        <name>ATP</name>
        <dbReference type="ChEBI" id="CHEBI:30616"/>
    </ligand>
</feature>
<dbReference type="STRING" id="1577791.Mpt1_c00010"/>
<dbReference type="InterPro" id="IPR049945">
    <property type="entry name" value="AAA_22"/>
</dbReference>
<dbReference type="HOGENOM" id="CLU_025112_3_1_2"/>
<sequence>MGIFDESKQKRKQLIKNRNILQTTYIPDQLPHRENEIRNIVEIITPSLYKNKPSNILVTGKTGTGKTAVLNYIGKELKKEDPKEENCSFIYVNCEIVDNPYGILFNISNQIIIDQNRIPPTGWSLDRVYDTMISYIDKENKVFIIVLDEIDRILQKNGDDIFYFLTTMNEILKQSKISIIGVTNNAKFTELLSTKIKSRLGEEKVIFSPYNAEQLQNILRGRAELAFDTEIIGDGVISRCAAISAQDSGDARKALDLLRVSAEIAERNGDTSVTEAHVIAARNKIEIDAVIEVIRTITVQSKIVLRSIIELHEKKDIITTGNVYSIYKENCDILSANLLKEKRVADLISELDMLGIIHARVKSFGRNGRTREIELNINKDIIDFVKKDELFEPLQKHKSKKQTTLWKEQEDNKKV</sequence>
<keyword evidence="3 5" id="KW-0547">Nucleotide-binding</keyword>
<evidence type="ECO:0000256" key="3">
    <source>
        <dbReference type="ARBA" id="ARBA00022741"/>
    </source>
</evidence>
<dbReference type="PANTHER" id="PTHR10763">
    <property type="entry name" value="CELL DIVISION CONTROL PROTEIN 6-RELATED"/>
    <property type="match status" value="1"/>
</dbReference>
<dbReference type="InterPro" id="IPR003593">
    <property type="entry name" value="AAA+_ATPase"/>
</dbReference>
<dbReference type="InterPro" id="IPR036388">
    <property type="entry name" value="WH-like_DNA-bd_sf"/>
</dbReference>
<feature type="domain" description="Cdc6 C-terminal" evidence="8">
    <location>
        <begin position="305"/>
        <end position="386"/>
    </location>
</feature>
<organism evidence="9 10">
    <name type="scientific">Candidatus Methanoplasma termitum</name>
    <dbReference type="NCBI Taxonomy" id="1577791"/>
    <lineage>
        <taxon>Archaea</taxon>
        <taxon>Methanobacteriati</taxon>
        <taxon>Thermoplasmatota</taxon>
        <taxon>Thermoplasmata</taxon>
        <taxon>Methanomassiliicoccales</taxon>
        <taxon>Methanomassiliicoccaceae</taxon>
        <taxon>Candidatus Methanoplasma</taxon>
    </lineage>
</organism>
<dbReference type="RefSeq" id="WP_048111094.1">
    <property type="nucleotide sequence ID" value="NZ_CP010070.1"/>
</dbReference>
<evidence type="ECO:0000256" key="5">
    <source>
        <dbReference type="HAMAP-Rule" id="MF_01407"/>
    </source>
</evidence>
<dbReference type="InterPro" id="IPR027417">
    <property type="entry name" value="P-loop_NTPase"/>
</dbReference>
<dbReference type="CDD" id="cd08768">
    <property type="entry name" value="Cdc6_C"/>
    <property type="match status" value="1"/>
</dbReference>
<dbReference type="SMART" id="SM01074">
    <property type="entry name" value="Cdc6_C"/>
    <property type="match status" value="1"/>
</dbReference>
<evidence type="ECO:0000256" key="4">
    <source>
        <dbReference type="ARBA" id="ARBA00022840"/>
    </source>
</evidence>
<keyword evidence="10" id="KW-1185">Reference proteome</keyword>
<dbReference type="InterPro" id="IPR014277">
    <property type="entry name" value="Orc1/Cdc6_arc"/>
</dbReference>
<gene>
    <name evidence="9" type="primary">cdc61</name>
    <name evidence="9" type="ORF">Mpt1_c00010</name>
</gene>
<dbReference type="Pfam" id="PF13401">
    <property type="entry name" value="AAA_22"/>
    <property type="match status" value="1"/>
</dbReference>
<feature type="binding site" evidence="5">
    <location>
        <position position="222"/>
    </location>
    <ligand>
        <name>ATP</name>
        <dbReference type="ChEBI" id="CHEBI:30616"/>
    </ligand>
</feature>
<dbReference type="GO" id="GO:0006260">
    <property type="term" value="P:DNA replication"/>
    <property type="evidence" value="ECO:0007669"/>
    <property type="project" value="UniProtKB-UniRule"/>
</dbReference>
<dbReference type="InterPro" id="IPR036390">
    <property type="entry name" value="WH_DNA-bd_sf"/>
</dbReference>
<dbReference type="EMBL" id="CP010070">
    <property type="protein sequence ID" value="AIZ55912.1"/>
    <property type="molecule type" value="Genomic_DNA"/>
</dbReference>
<dbReference type="OrthoDB" id="195574at2157"/>
<feature type="domain" description="AAA+ ATPase" evidence="7">
    <location>
        <begin position="52"/>
        <end position="211"/>
    </location>
</feature>
<keyword evidence="2 5" id="KW-0235">DNA replication</keyword>
<name>A0A0A7LC59_9ARCH</name>
<dbReference type="Pfam" id="PF09079">
    <property type="entry name" value="WHD_Cdc6"/>
    <property type="match status" value="1"/>
</dbReference>
<dbReference type="SUPFAM" id="SSF46785">
    <property type="entry name" value="Winged helix' DNA-binding domain"/>
    <property type="match status" value="1"/>
</dbReference>
<dbReference type="InterPro" id="IPR050311">
    <property type="entry name" value="ORC1/CDC6"/>
</dbReference>
<dbReference type="GO" id="GO:0016887">
    <property type="term" value="F:ATP hydrolysis activity"/>
    <property type="evidence" value="ECO:0007669"/>
    <property type="project" value="InterPro"/>
</dbReference>
<evidence type="ECO:0000259" key="8">
    <source>
        <dbReference type="SMART" id="SM01074"/>
    </source>
</evidence>
<dbReference type="FunFam" id="1.10.8.60:FF:000073">
    <property type="entry name" value="ORC1-type DNA replication protein"/>
    <property type="match status" value="1"/>
</dbReference>
<feature type="binding site" evidence="5">
    <location>
        <begin position="64"/>
        <end position="68"/>
    </location>
    <ligand>
        <name>ATP</name>
        <dbReference type="ChEBI" id="CHEBI:30616"/>
    </ligand>
</feature>
<dbReference type="HAMAP" id="MF_01407">
    <property type="entry name" value="ORC1_type_DNA_replic_protein"/>
    <property type="match status" value="1"/>
</dbReference>
<dbReference type="GeneID" id="24817675"/>
<dbReference type="SMART" id="SM00382">
    <property type="entry name" value="AAA"/>
    <property type="match status" value="1"/>
</dbReference>
<dbReference type="CDD" id="cd00009">
    <property type="entry name" value="AAA"/>
    <property type="match status" value="1"/>
</dbReference>
<dbReference type="Gene3D" id="1.10.8.60">
    <property type="match status" value="1"/>
</dbReference>
<evidence type="ECO:0000259" key="7">
    <source>
        <dbReference type="SMART" id="SM00382"/>
    </source>
</evidence>
<dbReference type="Proteomes" id="UP000030787">
    <property type="component" value="Chromosome"/>
</dbReference>
<dbReference type="Gene3D" id="3.40.50.300">
    <property type="entry name" value="P-loop containing nucleotide triphosphate hydrolases"/>
    <property type="match status" value="1"/>
</dbReference>
<proteinExistence type="inferred from homology"/>
<keyword evidence="4 5" id="KW-0067">ATP-binding</keyword>
<evidence type="ECO:0000313" key="10">
    <source>
        <dbReference type="Proteomes" id="UP000030787"/>
    </source>
</evidence>
<dbReference type="KEGG" id="mear:Mpt1_c00010"/>
<dbReference type="NCBIfam" id="TIGR02928">
    <property type="entry name" value="orc1/cdc6 family replication initiation protein"/>
    <property type="match status" value="1"/>
</dbReference>
<dbReference type="SUPFAM" id="SSF52540">
    <property type="entry name" value="P-loop containing nucleoside triphosphate hydrolases"/>
    <property type="match status" value="1"/>
</dbReference>
<evidence type="ECO:0000256" key="2">
    <source>
        <dbReference type="ARBA" id="ARBA00022705"/>
    </source>
</evidence>
<comment type="similarity">
    <text evidence="1 5">Belongs to the CDC6/cdc18 family.</text>
</comment>
<reference evidence="9 10" key="1">
    <citation type="journal article" date="2014" name="Appl. Environ. Microbiol.">
        <title>Comparative Genome Analysis of 'Candidatus Methanoplasma termitum' Indicates a New Mode of Energy Metabolism in the Seventh Order of Methanogens.</title>
        <authorList>
            <person name="Lang K."/>
            <person name="Schuldes J."/>
            <person name="Klingl A."/>
            <person name="Poehlein A."/>
            <person name="Daniel R."/>
            <person name="Brune A."/>
        </authorList>
    </citation>
    <scope>NUCLEOTIDE SEQUENCE [LARGE SCALE GENOMIC DNA]</scope>
    <source>
        <strain evidence="10">Mpt1</strain>
    </source>
</reference>
<dbReference type="PANTHER" id="PTHR10763:SF22">
    <property type="entry name" value="ORC1-TYPE DNA REPLICATION PROTEIN"/>
    <property type="match status" value="1"/>
</dbReference>
<protein>
    <recommendedName>
        <fullName evidence="5">ORC1-type DNA replication protein</fullName>
    </recommendedName>
</protein>
<dbReference type="Gene3D" id="1.10.10.10">
    <property type="entry name" value="Winged helix-like DNA-binding domain superfamily/Winged helix DNA-binding domain"/>
    <property type="match status" value="1"/>
</dbReference>
<evidence type="ECO:0000256" key="1">
    <source>
        <dbReference type="ARBA" id="ARBA00006184"/>
    </source>
</evidence>
<comment type="function">
    <text evidence="5">Involved in regulation of DNA replication.</text>
</comment>
<dbReference type="Pfam" id="PF22703">
    <property type="entry name" value="Cdc6_lid"/>
    <property type="match status" value="1"/>
</dbReference>
<dbReference type="InterPro" id="IPR055237">
    <property type="entry name" value="Cdc6_lid"/>
</dbReference>
<dbReference type="InterPro" id="IPR015163">
    <property type="entry name" value="Cdc6_C"/>
</dbReference>
<feature type="region of interest" description="Disordered" evidence="6">
    <location>
        <begin position="396"/>
        <end position="415"/>
    </location>
</feature>
<dbReference type="GO" id="GO:0005524">
    <property type="term" value="F:ATP binding"/>
    <property type="evidence" value="ECO:0007669"/>
    <property type="project" value="UniProtKB-UniRule"/>
</dbReference>
<accession>A0A0A7LC59</accession>
<evidence type="ECO:0000256" key="6">
    <source>
        <dbReference type="SAM" id="MobiDB-lite"/>
    </source>
</evidence>
<evidence type="ECO:0000313" key="9">
    <source>
        <dbReference type="EMBL" id="AIZ55912.1"/>
    </source>
</evidence>